<dbReference type="EMBL" id="CABVIK010000001">
    <property type="protein sequence ID" value="VVO53178.1"/>
    <property type="molecule type" value="Genomic_DNA"/>
</dbReference>
<dbReference type="Proteomes" id="UP000349468">
    <property type="component" value="Unassembled WGS sequence"/>
</dbReference>
<reference evidence="1 2" key="1">
    <citation type="submission" date="2019-09" db="EMBL/GenBank/DDBJ databases">
        <authorList>
            <person name="Chandra G."/>
            <person name="Truman W A."/>
        </authorList>
    </citation>
    <scope>NUCLEOTIDE SEQUENCE [LARGE SCALE GENOMIC DNA]</scope>
    <source>
        <strain evidence="1">PS870</strain>
    </source>
</reference>
<accession>A0A5E7GNN9</accession>
<gene>
    <name evidence="1" type="ORF">PS870_00409</name>
</gene>
<sequence length="40" mass="4549">MKGDSANGQYPQPSPLMKFILNNRTLSLVLLREVAYKKLN</sequence>
<name>A0A5E7GNN9_PSEFL</name>
<organism evidence="1 2">
    <name type="scientific">Pseudomonas fluorescens</name>
    <dbReference type="NCBI Taxonomy" id="294"/>
    <lineage>
        <taxon>Bacteria</taxon>
        <taxon>Pseudomonadati</taxon>
        <taxon>Pseudomonadota</taxon>
        <taxon>Gammaproteobacteria</taxon>
        <taxon>Pseudomonadales</taxon>
        <taxon>Pseudomonadaceae</taxon>
        <taxon>Pseudomonas</taxon>
    </lineage>
</organism>
<proteinExistence type="predicted"/>
<dbReference type="AlphaFoldDB" id="A0A5E7GNN9"/>
<evidence type="ECO:0000313" key="1">
    <source>
        <dbReference type="EMBL" id="VVO53178.1"/>
    </source>
</evidence>
<protein>
    <submittedName>
        <fullName evidence="1">Uncharacterized protein</fullName>
    </submittedName>
</protein>
<evidence type="ECO:0000313" key="2">
    <source>
        <dbReference type="Proteomes" id="UP000349468"/>
    </source>
</evidence>